<keyword evidence="2" id="KW-0812">Transmembrane</keyword>
<evidence type="ECO:0000256" key="2">
    <source>
        <dbReference type="SAM" id="Phobius"/>
    </source>
</evidence>
<feature type="transmembrane region" description="Helical" evidence="2">
    <location>
        <begin position="32"/>
        <end position="49"/>
    </location>
</feature>
<feature type="transmembrane region" description="Helical" evidence="2">
    <location>
        <begin position="69"/>
        <end position="91"/>
    </location>
</feature>
<keyword evidence="2" id="KW-0472">Membrane</keyword>
<proteinExistence type="predicted"/>
<keyword evidence="4" id="KW-1185">Reference proteome</keyword>
<evidence type="ECO:0000256" key="1">
    <source>
        <dbReference type="SAM" id="MobiDB-lite"/>
    </source>
</evidence>
<sequence length="143" mass="14994">MDDVSWGALAAALTLVAGIYTWFAFRRRGLAAGLRGAGLTLLPPALWLTDTLELVGDIGSSVAHWVGDFAFSPAAWLGIVLAGLAVVCWVVSGFLTDRGVGGAPARAADQRRELPKARGQKAAPAVDPEMAEIEALLRKRGIS</sequence>
<keyword evidence="2" id="KW-1133">Transmembrane helix</keyword>
<protein>
    <submittedName>
        <fullName evidence="3">Cellulose synthase</fullName>
    </submittedName>
</protein>
<accession>A0A6G6WE10</accession>
<dbReference type="AlphaFoldDB" id="A0A6G6WE10"/>
<evidence type="ECO:0000313" key="4">
    <source>
        <dbReference type="Proteomes" id="UP000502996"/>
    </source>
</evidence>
<evidence type="ECO:0000313" key="3">
    <source>
        <dbReference type="EMBL" id="QIG43449.1"/>
    </source>
</evidence>
<feature type="transmembrane region" description="Helical" evidence="2">
    <location>
        <begin position="6"/>
        <end position="25"/>
    </location>
</feature>
<dbReference type="Proteomes" id="UP000502996">
    <property type="component" value="Chromosome"/>
</dbReference>
<dbReference type="RefSeq" id="WP_165232996.1">
    <property type="nucleotide sequence ID" value="NZ_CP049257.1"/>
</dbReference>
<feature type="region of interest" description="Disordered" evidence="1">
    <location>
        <begin position="100"/>
        <end position="126"/>
    </location>
</feature>
<name>A0A6G6WE10_9ACTN</name>
<organism evidence="3 4">
    <name type="scientific">Nocardioides anomalus</name>
    <dbReference type="NCBI Taxonomy" id="2712223"/>
    <lineage>
        <taxon>Bacteria</taxon>
        <taxon>Bacillati</taxon>
        <taxon>Actinomycetota</taxon>
        <taxon>Actinomycetes</taxon>
        <taxon>Propionibacteriales</taxon>
        <taxon>Nocardioidaceae</taxon>
        <taxon>Nocardioides</taxon>
    </lineage>
</organism>
<gene>
    <name evidence="3" type="ORF">G5V58_12350</name>
</gene>
<dbReference type="EMBL" id="CP049257">
    <property type="protein sequence ID" value="QIG43449.1"/>
    <property type="molecule type" value="Genomic_DNA"/>
</dbReference>
<reference evidence="3 4" key="1">
    <citation type="submission" date="2020-02" db="EMBL/GenBank/DDBJ databases">
        <title>Full genome sequence of Nocardioides sp. R-3366.</title>
        <authorList>
            <person name="Im W.-T."/>
        </authorList>
    </citation>
    <scope>NUCLEOTIDE SEQUENCE [LARGE SCALE GENOMIC DNA]</scope>
    <source>
        <strain evidence="3 4">R-3366</strain>
    </source>
</reference>
<dbReference type="KEGG" id="nano:G5V58_12350"/>